<proteinExistence type="predicted"/>
<dbReference type="STRING" id="471856.Jden_0840"/>
<dbReference type="eggNOG" id="ENOG503293E">
    <property type="taxonomic scope" value="Bacteria"/>
</dbReference>
<evidence type="ECO:0000313" key="1">
    <source>
        <dbReference type="EMBL" id="ACV08502.1"/>
    </source>
</evidence>
<reference evidence="1 2" key="1">
    <citation type="journal article" date="2009" name="Stand. Genomic Sci.">
        <title>Complete genome sequence of Jonesia denitrificans type strain (Prevot 55134).</title>
        <authorList>
            <person name="Pukall R."/>
            <person name="Gehrich-Schroter G."/>
            <person name="Lapidus A."/>
            <person name="Nolan M."/>
            <person name="Glavina Del Rio T."/>
            <person name="Lucas S."/>
            <person name="Chen F."/>
            <person name="Tice H."/>
            <person name="Pitluck S."/>
            <person name="Cheng J.F."/>
            <person name="Copeland A."/>
            <person name="Saunders E."/>
            <person name="Brettin T."/>
            <person name="Detter J.C."/>
            <person name="Bruce D."/>
            <person name="Goodwin L."/>
            <person name="Pati A."/>
            <person name="Ivanova N."/>
            <person name="Mavromatis K."/>
            <person name="Ovchinnikova G."/>
            <person name="Chen A."/>
            <person name="Palaniappan K."/>
            <person name="Land M."/>
            <person name="Hauser L."/>
            <person name="Chang Y.J."/>
            <person name="Jeffries C.D."/>
            <person name="Chain P."/>
            <person name="Goker M."/>
            <person name="Bristow J."/>
            <person name="Eisen J.A."/>
            <person name="Markowitz V."/>
            <person name="Hugenholtz P."/>
            <person name="Kyrpides N.C."/>
            <person name="Klenk H.P."/>
            <person name="Han C."/>
        </authorList>
    </citation>
    <scope>NUCLEOTIDE SEQUENCE [LARGE SCALE GENOMIC DNA]</scope>
    <source>
        <strain evidence="2">ATCC 14870 / DSM 20603 / BCRC 15368 / CIP 55.134 / JCM 11481 / NBRC 15587 / NCTC 10816 / Prevot 55134</strain>
    </source>
</reference>
<dbReference type="RefSeq" id="WP_015771130.1">
    <property type="nucleotide sequence ID" value="NC_013174.1"/>
</dbReference>
<dbReference type="OrthoDB" id="3511915at2"/>
<evidence type="ECO:0000313" key="2">
    <source>
        <dbReference type="Proteomes" id="UP000000628"/>
    </source>
</evidence>
<accession>C7R2D1</accession>
<organism evidence="1 2">
    <name type="scientific">Jonesia denitrificans (strain ATCC 14870 / DSM 20603 / BCRC 15368 / CIP 55.134 / JCM 11481 / NBRC 15587 / NCTC 10816 / Prevot 55134)</name>
    <name type="common">Listeria denitrificans</name>
    <dbReference type="NCBI Taxonomy" id="471856"/>
    <lineage>
        <taxon>Bacteria</taxon>
        <taxon>Bacillati</taxon>
        <taxon>Actinomycetota</taxon>
        <taxon>Actinomycetes</taxon>
        <taxon>Micrococcales</taxon>
        <taxon>Jonesiaceae</taxon>
        <taxon>Jonesia</taxon>
    </lineage>
</organism>
<dbReference type="EMBL" id="CP001706">
    <property type="protein sequence ID" value="ACV08502.1"/>
    <property type="molecule type" value="Genomic_DNA"/>
</dbReference>
<dbReference type="Proteomes" id="UP000000628">
    <property type="component" value="Chromosome"/>
</dbReference>
<protein>
    <submittedName>
        <fullName evidence="1">Uncharacterized protein</fullName>
    </submittedName>
</protein>
<dbReference type="KEGG" id="jde:Jden_0840"/>
<sequence length="332" mass="36607">MNGWRSVAYVESPLQLLSAVEAHAHGVLGSNTDIVVRDANRQYESTVRYVERMGLPQGIRLFGARDTRWLPGHTSAQGRFTHVLGDPLSGQQQSLLLRRNSVGNLVIIDDGVSTLSVLEDLAANRPLVRPTSASSPARLALGRAMTHVIRRRAFAGKVTFFTSLPLSESVLHAAGTLDISVITHAFPWLSANILEDAHFPPQVIVGSAFAADRYITTDAYVQWIRQIASCGDAVYLPHRRQRPDVLAHISEIPSVSVARDLPLAEIALRGLGPEHHVHSLPSTSLLTLHRRFSQRGVQVTMYDIPDTWWCPSTPADLRTQLIRPVELLRIAS</sequence>
<name>C7R2D1_JONDD</name>
<gene>
    <name evidence="1" type="ordered locus">Jden_0840</name>
</gene>
<dbReference type="AlphaFoldDB" id="C7R2D1"/>
<dbReference type="HOGENOM" id="CLU_841163_0_0_11"/>
<keyword evidence="2" id="KW-1185">Reference proteome</keyword>